<protein>
    <submittedName>
        <fullName evidence="1">Uncharacterized protein</fullName>
    </submittedName>
</protein>
<dbReference type="Proteomes" id="UP000297776">
    <property type="component" value="Unassembled WGS sequence"/>
</dbReference>
<organism evidence="1 2">
    <name type="scientific">Jeotgalibacillus salarius</name>
    <dbReference type="NCBI Taxonomy" id="546023"/>
    <lineage>
        <taxon>Bacteria</taxon>
        <taxon>Bacillati</taxon>
        <taxon>Bacillota</taxon>
        <taxon>Bacilli</taxon>
        <taxon>Bacillales</taxon>
        <taxon>Caryophanaceae</taxon>
        <taxon>Jeotgalibacillus</taxon>
    </lineage>
</organism>
<gene>
    <name evidence="1" type="ORF">E2626_06935</name>
</gene>
<comment type="caution">
    <text evidence="1">The sequence shown here is derived from an EMBL/GenBank/DDBJ whole genome shotgun (WGS) entry which is preliminary data.</text>
</comment>
<name>A0A4Y8LM24_9BACL</name>
<dbReference type="OrthoDB" id="2878914at2"/>
<proteinExistence type="predicted"/>
<reference evidence="1 2" key="1">
    <citation type="submission" date="2019-03" db="EMBL/GenBank/DDBJ databases">
        <authorList>
            <person name="Yang Y."/>
        </authorList>
    </citation>
    <scope>NUCLEOTIDE SEQUENCE [LARGE SCALE GENOMIC DNA]</scope>
    <source>
        <strain evidence="1 2">ASL-1</strain>
    </source>
</reference>
<dbReference type="AlphaFoldDB" id="A0A4Y8LM24"/>
<keyword evidence="2" id="KW-1185">Reference proteome</keyword>
<evidence type="ECO:0000313" key="2">
    <source>
        <dbReference type="Proteomes" id="UP000297776"/>
    </source>
</evidence>
<dbReference type="EMBL" id="SORX01000003">
    <property type="protein sequence ID" value="TFE02307.1"/>
    <property type="molecule type" value="Genomic_DNA"/>
</dbReference>
<evidence type="ECO:0000313" key="1">
    <source>
        <dbReference type="EMBL" id="TFE02307.1"/>
    </source>
</evidence>
<accession>A0A4Y8LM24</accession>
<sequence>MTYILIALFIIVIGLVLYTRSKLAGILVVSTPVVILTGWWVLVSNHYFVPSTNLENEAVGEFRLLETLAEDQLDSLGTFEERKQENGYSYQNEDHLHLSTDEENRILSVSSGESHLEASSGLKVGDRLSKAKALYGDHFYTYQEMGLGEATVYVDRENQFLLTLWSKDEMSISSIWLSTIH</sequence>
<dbReference type="RefSeq" id="WP_134381008.1">
    <property type="nucleotide sequence ID" value="NZ_SORX01000003.1"/>
</dbReference>